<gene>
    <name evidence="9" type="ORF">GIB67_032650</name>
</gene>
<keyword evidence="3" id="KW-0808">Transferase</keyword>
<dbReference type="InterPro" id="IPR001646">
    <property type="entry name" value="5peptide_repeat"/>
</dbReference>
<comment type="subcellular location">
    <subcellularLocation>
        <location evidence="1">Membrane</location>
        <topology evidence="1">Single-pass type II membrane protein</topology>
    </subcellularLocation>
</comment>
<dbReference type="Proteomes" id="UP000541444">
    <property type="component" value="Unassembled WGS sequence"/>
</dbReference>
<dbReference type="OrthoDB" id="9989223at2759"/>
<evidence type="ECO:0000256" key="1">
    <source>
        <dbReference type="ARBA" id="ARBA00004606"/>
    </source>
</evidence>
<evidence type="ECO:0000256" key="3">
    <source>
        <dbReference type="ARBA" id="ARBA00022679"/>
    </source>
</evidence>
<dbReference type="GO" id="GO:0016757">
    <property type="term" value="F:glycosyltransferase activity"/>
    <property type="evidence" value="ECO:0007669"/>
    <property type="project" value="UniProtKB-KW"/>
</dbReference>
<evidence type="ECO:0000313" key="9">
    <source>
        <dbReference type="EMBL" id="KAF6176027.1"/>
    </source>
</evidence>
<keyword evidence="5" id="KW-0735">Signal-anchor</keyword>
<evidence type="ECO:0000256" key="2">
    <source>
        <dbReference type="ARBA" id="ARBA00022676"/>
    </source>
</evidence>
<feature type="domain" description="Fringe-like glycosyltransferase" evidence="8">
    <location>
        <begin position="234"/>
        <end position="302"/>
    </location>
</feature>
<sequence length="397" mass="44254">MVTSSSPTMAILNLFISPKLSLSLKPSKPQQQQQFFSCSLQGKRDSNHSSLLEVSLSRTSFIALLSASLFIIDPALAFKGGGPYGVGVTRGQDLTGKDFSGKTLIKQDFKTSILRQANFKGAKLLGASFFDADLTECRFQYLLRISGADMSDADLRSADFSLANVTKVNLSNANLEGALTTGNTSFKGSIITGAEYLPWSPSSPPFRVSENTSRFKDYDRHKLPFVIRIVRVLLEAFREERKDVRWYVVVDDDTVLFVDNLVEVLARYDHNKYLYIGESSEGFTSNYDYSFHMAFGGAGFLSRDPCEMPHSFFFDSIEQANGSRIVTSYVRKSPRNLPTCSFSGNHSADAVMKIRVFSPPEKLKWVGRRECCDVVRISGVNVTEVRIRSCMEEEIVA</sequence>
<dbReference type="Gene3D" id="3.90.550.50">
    <property type="match status" value="1"/>
</dbReference>
<dbReference type="EMBL" id="JACGCM010000129">
    <property type="protein sequence ID" value="KAF6176027.1"/>
    <property type="molecule type" value="Genomic_DNA"/>
</dbReference>
<dbReference type="GO" id="GO:0009534">
    <property type="term" value="C:chloroplast thylakoid"/>
    <property type="evidence" value="ECO:0007669"/>
    <property type="project" value="TreeGrafter"/>
</dbReference>
<reference evidence="9 10" key="1">
    <citation type="journal article" date="2020" name="IScience">
        <title>Genome Sequencing of the Endangered Kingdonia uniflora (Circaeasteraceae, Ranunculales) Reveals Potential Mechanisms of Evolutionary Specialization.</title>
        <authorList>
            <person name="Sun Y."/>
            <person name="Deng T."/>
            <person name="Zhang A."/>
            <person name="Moore M.J."/>
            <person name="Landis J.B."/>
            <person name="Lin N."/>
            <person name="Zhang H."/>
            <person name="Zhang X."/>
            <person name="Huang J."/>
            <person name="Zhang X."/>
            <person name="Sun H."/>
            <person name="Wang H."/>
        </authorList>
    </citation>
    <scope>NUCLEOTIDE SEQUENCE [LARGE SCALE GENOMIC DNA]</scope>
    <source>
        <strain evidence="9">TB1705</strain>
        <tissue evidence="9">Leaf</tissue>
    </source>
</reference>
<evidence type="ECO:0000256" key="6">
    <source>
        <dbReference type="ARBA" id="ARBA00022989"/>
    </source>
</evidence>
<evidence type="ECO:0000256" key="4">
    <source>
        <dbReference type="ARBA" id="ARBA00022692"/>
    </source>
</evidence>
<evidence type="ECO:0000313" key="10">
    <source>
        <dbReference type="Proteomes" id="UP000541444"/>
    </source>
</evidence>
<proteinExistence type="predicted"/>
<keyword evidence="4" id="KW-0812">Transmembrane</keyword>
<dbReference type="Gene3D" id="2.160.20.80">
    <property type="entry name" value="E3 ubiquitin-protein ligase SopA"/>
    <property type="match status" value="1"/>
</dbReference>
<name>A0A7J7P9C8_9MAGN</name>
<dbReference type="Pfam" id="PF00805">
    <property type="entry name" value="Pentapeptide"/>
    <property type="match status" value="2"/>
</dbReference>
<dbReference type="AlphaFoldDB" id="A0A7J7P9C8"/>
<dbReference type="InterPro" id="IPR003378">
    <property type="entry name" value="Fringe-like_glycosylTrfase"/>
</dbReference>
<organism evidence="9 10">
    <name type="scientific">Kingdonia uniflora</name>
    <dbReference type="NCBI Taxonomy" id="39325"/>
    <lineage>
        <taxon>Eukaryota</taxon>
        <taxon>Viridiplantae</taxon>
        <taxon>Streptophyta</taxon>
        <taxon>Embryophyta</taxon>
        <taxon>Tracheophyta</taxon>
        <taxon>Spermatophyta</taxon>
        <taxon>Magnoliopsida</taxon>
        <taxon>Ranunculales</taxon>
        <taxon>Circaeasteraceae</taxon>
        <taxon>Kingdonia</taxon>
    </lineage>
</organism>
<keyword evidence="7" id="KW-0472">Membrane</keyword>
<accession>A0A7J7P9C8</accession>
<evidence type="ECO:0000259" key="8">
    <source>
        <dbReference type="Pfam" id="PF02434"/>
    </source>
</evidence>
<dbReference type="PANTHER" id="PTHR47200">
    <property type="entry name" value="THYLAKOID LUMENAL 15 KDA PROTEIN 1, CHLOROPLASTIC"/>
    <property type="match status" value="1"/>
</dbReference>
<dbReference type="PANTHER" id="PTHR47200:SF2">
    <property type="entry name" value="THYLAKOID LUMENAL 15 KDA PROTEIN 1, CHLOROPLASTIC"/>
    <property type="match status" value="1"/>
</dbReference>
<evidence type="ECO:0000256" key="5">
    <source>
        <dbReference type="ARBA" id="ARBA00022968"/>
    </source>
</evidence>
<dbReference type="Pfam" id="PF02434">
    <property type="entry name" value="Fringe"/>
    <property type="match status" value="1"/>
</dbReference>
<dbReference type="GO" id="GO:0016020">
    <property type="term" value="C:membrane"/>
    <property type="evidence" value="ECO:0007669"/>
    <property type="project" value="UniProtKB-SubCell"/>
</dbReference>
<evidence type="ECO:0000256" key="7">
    <source>
        <dbReference type="ARBA" id="ARBA00023136"/>
    </source>
</evidence>
<keyword evidence="6" id="KW-1133">Transmembrane helix</keyword>
<protein>
    <recommendedName>
        <fullName evidence="8">Fringe-like glycosyltransferase domain-containing protein</fullName>
    </recommendedName>
</protein>
<dbReference type="SUPFAM" id="SSF141571">
    <property type="entry name" value="Pentapeptide repeat-like"/>
    <property type="match status" value="1"/>
</dbReference>
<keyword evidence="2" id="KW-0328">Glycosyltransferase</keyword>
<keyword evidence="10" id="KW-1185">Reference proteome</keyword>
<comment type="caution">
    <text evidence="9">The sequence shown here is derived from an EMBL/GenBank/DDBJ whole genome shotgun (WGS) entry which is preliminary data.</text>
</comment>
<dbReference type="InterPro" id="IPR044213">
    <property type="entry name" value="At2g44920-like"/>
</dbReference>